<reference evidence="3" key="1">
    <citation type="submission" date="2022-07" db="EMBL/GenBank/DDBJ databases">
        <title>Phylogenomic reconstructions and comparative analyses of Kickxellomycotina fungi.</title>
        <authorList>
            <person name="Reynolds N.K."/>
            <person name="Stajich J.E."/>
            <person name="Barry K."/>
            <person name="Grigoriev I.V."/>
            <person name="Crous P."/>
            <person name="Smith M.E."/>
        </authorList>
    </citation>
    <scope>NUCLEOTIDE SEQUENCE</scope>
    <source>
        <strain evidence="3">CBS 109367</strain>
    </source>
</reference>
<evidence type="ECO:0000313" key="3">
    <source>
        <dbReference type="EMBL" id="KAJ2686502.1"/>
    </source>
</evidence>
<organism evidence="3 4">
    <name type="scientific">Coemansia spiralis</name>
    <dbReference type="NCBI Taxonomy" id="417178"/>
    <lineage>
        <taxon>Eukaryota</taxon>
        <taxon>Fungi</taxon>
        <taxon>Fungi incertae sedis</taxon>
        <taxon>Zoopagomycota</taxon>
        <taxon>Kickxellomycotina</taxon>
        <taxon>Kickxellomycetes</taxon>
        <taxon>Kickxellales</taxon>
        <taxon>Kickxellaceae</taxon>
        <taxon>Coemansia</taxon>
    </lineage>
</organism>
<dbReference type="Proteomes" id="UP001151516">
    <property type="component" value="Unassembled WGS sequence"/>
</dbReference>
<dbReference type="Pfam" id="PF00621">
    <property type="entry name" value="RhoGEF"/>
    <property type="match status" value="2"/>
</dbReference>
<feature type="region of interest" description="Disordered" evidence="1">
    <location>
        <begin position="882"/>
        <end position="904"/>
    </location>
</feature>
<feature type="compositionally biased region" description="Pro residues" evidence="1">
    <location>
        <begin position="114"/>
        <end position="125"/>
    </location>
</feature>
<name>A0A9W8GHE7_9FUNG</name>
<feature type="region of interest" description="Disordered" evidence="1">
    <location>
        <begin position="551"/>
        <end position="600"/>
    </location>
</feature>
<protein>
    <recommendedName>
        <fullName evidence="2">DH domain-containing protein</fullName>
    </recommendedName>
</protein>
<dbReference type="Gene3D" id="1.20.900.10">
    <property type="entry name" value="Dbl homology (DH) domain"/>
    <property type="match status" value="1"/>
</dbReference>
<dbReference type="GO" id="GO:0005085">
    <property type="term" value="F:guanyl-nucleotide exchange factor activity"/>
    <property type="evidence" value="ECO:0007669"/>
    <property type="project" value="InterPro"/>
</dbReference>
<comment type="caution">
    <text evidence="3">The sequence shown here is derived from an EMBL/GenBank/DDBJ whole genome shotgun (WGS) entry which is preliminary data.</text>
</comment>
<evidence type="ECO:0000256" key="1">
    <source>
        <dbReference type="SAM" id="MobiDB-lite"/>
    </source>
</evidence>
<evidence type="ECO:0000259" key="2">
    <source>
        <dbReference type="PROSITE" id="PS50010"/>
    </source>
</evidence>
<feature type="region of interest" description="Disordered" evidence="1">
    <location>
        <begin position="1"/>
        <end position="156"/>
    </location>
</feature>
<proteinExistence type="predicted"/>
<dbReference type="GO" id="GO:0031991">
    <property type="term" value="P:regulation of actomyosin contractile ring contraction"/>
    <property type="evidence" value="ECO:0007669"/>
    <property type="project" value="TreeGrafter"/>
</dbReference>
<sequence>MLAHPRKAKEHDSRAEGRSLDLVDVTTMSSDLPAESASRAALDRQQQQQRRPAALYLPARSPPYGLPNNDSCLVSSSDSTATPKMPSTNTLLDLPASNRPQNSPRPALRRDPPLPHTLPLPPIPPHARTSSISRASTATDDDALSVVGTESQSSKITHEEELYLRRVSVLYHELWTSDWVDRQLFGTEPLEESAIGHDSTATLDDGDAYDGATKDEPPMTACEEPASATLYSDYDSIADLEGADFVSTTPQTTPQTIARLDNDANPGTNIPNGLADPSQNCSEQQHKHSRDFSGDSARAEVAEAADPCPVEDIDRAPAPSFSSSDLVDALVGTVHRLEDDHTLVQHKRWSVVKELAITEAHYLRDLLLLRAVFYEPLAGSSGSGLLRSEDALVIFGNLDHVIDCARSLVEYLTVAVVYEANRCCALGDDVSQAAIVGSEHAASAASETILPVLEPPMQAQWRSLSRPASQPEAIHLVADAHPGDSGLRSSAWADISIARSFLLASQRMERTYAQYCRNFEAASQRLVEIKQLSASISASAVAPGTTVPSTPLTMYRLSSTSSPLTDGSKGRRQPHGGNSSGNSRSGIHSSGSDHRNMSIQLDLGDPDAMYSAVVYQFMCEQSQLLAGKTTSWDLPSLLIKPVQRILKYPLLIKSLLGLTRQHTSDSSQLEKASQSIERIAETINSVSNINGLRISTATTASATLAASDESQSRIARELRRVLRRRPGNVGHMRTKSISEQPAKDRFWVPSRPKSRAKDTPELPGVGGPVSGPPANGIEALIGQHELRLSELIRSLRRWESDLGSMLRQQVALVARWKDFYDLPCKELDPVVVPEGYVDLLAPDCDSRSSDEMVDICTVESARPGTGRQFPYSSFERLQTRMDPRHSKSHGALRAHSDRALPTRRASAVRQSTEPHMILAAEIRKSISSTISDKESGEGAWRMHKRDGVVRYHAALETVFTTLYPQCICYPLHSRVYPVLNSLLQIYSDGPRSILSEIARLSSSSNLPAFSAAEQGSERVSRLQGALASDLPRLFEHERTVVRLLLEQIVTIERDFYRHTLDSLAKAYAQSCDNASPLLLPNESDSRLSGGTLDMDTCVAASPSNREVVSISLSPNPLGSSRAHPQLPESSMWGARIRLAYERRVCERTVRDSGPPLPSANECIGNIQASLWLLAQDSVANGSTPLATKARRRRSSTEPAAAAGRSSAQLVAADGQLVASGFESTTPKFGSAWYGSVSDEPVPAIPDRRNADEVQPFGTGMWHHVEIPTTASADTTSRPIMSKHSRKKSIGIIERITHLRPGRTSRSPLVFATGSGDEGPPYYDNADQVKSRARLGLAIDVPTAAPTNGGFASDDAFTRPSSAASHCAPSSAASLYGSTNSGWPGSSAAKFEPLPVVDSIRFSKGFIDSTFDILGSRESPEGGSATATAEASAKDGS</sequence>
<dbReference type="EMBL" id="JANBTX010000105">
    <property type="protein sequence ID" value="KAJ2686502.1"/>
    <property type="molecule type" value="Genomic_DNA"/>
</dbReference>
<feature type="compositionally biased region" description="Basic and acidic residues" evidence="1">
    <location>
        <begin position="284"/>
        <end position="301"/>
    </location>
</feature>
<feature type="compositionally biased region" description="Polar residues" evidence="1">
    <location>
        <begin position="551"/>
        <end position="565"/>
    </location>
</feature>
<accession>A0A9W8GHE7</accession>
<feature type="compositionally biased region" description="Low complexity" evidence="1">
    <location>
        <begin position="37"/>
        <end position="54"/>
    </location>
</feature>
<dbReference type="PANTHER" id="PTHR22834">
    <property type="entry name" value="NUCLEAR FUSION PROTEIN FUS2"/>
    <property type="match status" value="1"/>
</dbReference>
<dbReference type="OrthoDB" id="10256089at2759"/>
<keyword evidence="4" id="KW-1185">Reference proteome</keyword>
<dbReference type="SUPFAM" id="SSF48065">
    <property type="entry name" value="DBL homology domain (DH-domain)"/>
    <property type="match status" value="1"/>
</dbReference>
<dbReference type="PANTHER" id="PTHR22834:SF20">
    <property type="entry name" value="SH3 DOMAIN-CONTAINING PROTEIN"/>
    <property type="match status" value="1"/>
</dbReference>
<feature type="compositionally biased region" description="Polar residues" evidence="1">
    <location>
        <begin position="265"/>
        <end position="283"/>
    </location>
</feature>
<feature type="compositionally biased region" description="Polar residues" evidence="1">
    <location>
        <begin position="68"/>
        <end position="91"/>
    </location>
</feature>
<dbReference type="SMART" id="SM00325">
    <property type="entry name" value="RhoGEF"/>
    <property type="match status" value="1"/>
</dbReference>
<feature type="domain" description="DH" evidence="2">
    <location>
        <begin position="347"/>
        <end position="686"/>
    </location>
</feature>
<feature type="region of interest" description="Disordered" evidence="1">
    <location>
        <begin position="1413"/>
        <end position="1436"/>
    </location>
</feature>
<feature type="compositionally biased region" description="Low complexity" evidence="1">
    <location>
        <begin position="1420"/>
        <end position="1430"/>
    </location>
</feature>
<dbReference type="GO" id="GO:0032955">
    <property type="term" value="P:regulation of division septum assembly"/>
    <property type="evidence" value="ECO:0007669"/>
    <property type="project" value="TreeGrafter"/>
</dbReference>
<feature type="region of interest" description="Disordered" evidence="1">
    <location>
        <begin position="255"/>
        <end position="306"/>
    </location>
</feature>
<dbReference type="InterPro" id="IPR000219">
    <property type="entry name" value="DH_dom"/>
</dbReference>
<evidence type="ECO:0000313" key="4">
    <source>
        <dbReference type="Proteomes" id="UP001151516"/>
    </source>
</evidence>
<feature type="compositionally biased region" description="Basic and acidic residues" evidence="1">
    <location>
        <begin position="9"/>
        <end position="21"/>
    </location>
</feature>
<feature type="compositionally biased region" description="Low complexity" evidence="1">
    <location>
        <begin position="575"/>
        <end position="590"/>
    </location>
</feature>
<gene>
    <name evidence="3" type="ORF">IWW39_003584</name>
</gene>
<dbReference type="PROSITE" id="PS50010">
    <property type="entry name" value="DH_2"/>
    <property type="match status" value="1"/>
</dbReference>
<feature type="region of interest" description="Disordered" evidence="1">
    <location>
        <begin position="1183"/>
        <end position="1206"/>
    </location>
</feature>
<dbReference type="InterPro" id="IPR035899">
    <property type="entry name" value="DBL_dom_sf"/>
</dbReference>
<feature type="compositionally biased region" description="Low complexity" evidence="1">
    <location>
        <begin position="127"/>
        <end position="138"/>
    </location>
</feature>
<dbReference type="InterPro" id="IPR051492">
    <property type="entry name" value="Dynamin-Rho_GEF"/>
</dbReference>
<dbReference type="GO" id="GO:0005737">
    <property type="term" value="C:cytoplasm"/>
    <property type="evidence" value="ECO:0007669"/>
    <property type="project" value="TreeGrafter"/>
</dbReference>
<feature type="region of interest" description="Disordered" evidence="1">
    <location>
        <begin position="749"/>
        <end position="769"/>
    </location>
</feature>